<feature type="region of interest" description="Disordered" evidence="1">
    <location>
        <begin position="581"/>
        <end position="659"/>
    </location>
</feature>
<comment type="caution">
    <text evidence="2">The sequence shown here is derived from an EMBL/GenBank/DDBJ whole genome shotgun (WGS) entry which is preliminary data.</text>
</comment>
<feature type="region of interest" description="Disordered" evidence="1">
    <location>
        <begin position="479"/>
        <end position="514"/>
    </location>
</feature>
<organism evidence="2 3">
    <name type="scientific">Dichotomopilus funicola</name>
    <dbReference type="NCBI Taxonomy" id="1934379"/>
    <lineage>
        <taxon>Eukaryota</taxon>
        <taxon>Fungi</taxon>
        <taxon>Dikarya</taxon>
        <taxon>Ascomycota</taxon>
        <taxon>Pezizomycotina</taxon>
        <taxon>Sordariomycetes</taxon>
        <taxon>Sordariomycetidae</taxon>
        <taxon>Sordariales</taxon>
        <taxon>Chaetomiaceae</taxon>
        <taxon>Dichotomopilus</taxon>
    </lineage>
</organism>
<feature type="compositionally biased region" description="Basic residues" evidence="1">
    <location>
        <begin position="319"/>
        <end position="333"/>
    </location>
</feature>
<feature type="compositionally biased region" description="Polar residues" evidence="1">
    <location>
        <begin position="163"/>
        <end position="175"/>
    </location>
</feature>
<evidence type="ECO:0000256" key="1">
    <source>
        <dbReference type="SAM" id="MobiDB-lite"/>
    </source>
</evidence>
<feature type="region of interest" description="Disordered" evidence="1">
    <location>
        <begin position="111"/>
        <end position="212"/>
    </location>
</feature>
<dbReference type="GeneID" id="87815729"/>
<name>A0AAN6VAG2_9PEZI</name>
<feature type="compositionally biased region" description="Polar residues" evidence="1">
    <location>
        <begin position="138"/>
        <end position="147"/>
    </location>
</feature>
<gene>
    <name evidence="2" type="ORF">C8A04DRAFT_24365</name>
</gene>
<dbReference type="AlphaFoldDB" id="A0AAN6VAG2"/>
<sequence length="659" mass="72464">MEVDRQEEPESPMIEDFLDCDQFGTDSDADSSGSFSPQRSLKRLHIHVEMSNAHFLAPRAHHGEQPQIDGLPICTSGPTTAGFPSAELDPYSAVSGVSSFNYPAAADPSLLTPATSSGSPPLPSKQSAKPGQSGYHHPQTQSLTTQAPTPPDTSKMFNYNGYELNSGSQSPSPMTVNPAVTEAGAFMSNYPMTHSPPLSHHPSSPKTEIPPPIDPYLGHFTVSANDGEVTHPHSMADYHPYAVDVTQSGHYLHQPHVPVGTPHMHHRMPSNTTTPDMSHPAQFHPQSTARPGAIEDLRDPAMLLGPYPPHGAPSPGRRAPPRKKAVSARKASRTPKMPAHSREGSTGGPSQLSEDGEELTLRDDAPEDDKFLFQLRKQFISEKGKGMWEEMKAKYSESHQGNWEKAALQMKVSRAVARYGVWPKREIERLKEAFDYFEEMRYQFIIARMKEMGGCQVWDWKRAHVIAMLVKLGLEEPTVNEKTGTRRRKQKAAARRQGSPPSSAGHPSMMSDWPTGLGLHHAAYHAQAHHVANAAAIRQQHHHHGQYDTMMADGFAPQSTLTSKEEEDLINDVFNDVKAERSLSPEDDAMADDEDQQTPVPSYGNGKQHPDTPGARRLSVAQDLNNRPPSVRVARQACDQMLQHSPTQLSDPAAHYGAQ</sequence>
<protein>
    <submittedName>
        <fullName evidence="2">Uncharacterized protein</fullName>
    </submittedName>
</protein>
<feature type="region of interest" description="Disordered" evidence="1">
    <location>
        <begin position="1"/>
        <end position="38"/>
    </location>
</feature>
<feature type="compositionally biased region" description="Low complexity" evidence="1">
    <location>
        <begin position="195"/>
        <end position="205"/>
    </location>
</feature>
<feature type="region of interest" description="Disordered" evidence="1">
    <location>
        <begin position="267"/>
        <end position="365"/>
    </location>
</feature>
<proteinExistence type="predicted"/>
<dbReference type="RefSeq" id="XP_062641183.1">
    <property type="nucleotide sequence ID" value="XM_062779116.1"/>
</dbReference>
<reference evidence="2" key="2">
    <citation type="submission" date="2023-05" db="EMBL/GenBank/DDBJ databases">
        <authorList>
            <consortium name="Lawrence Berkeley National Laboratory"/>
            <person name="Steindorff A."/>
            <person name="Hensen N."/>
            <person name="Bonometti L."/>
            <person name="Westerberg I."/>
            <person name="Brannstrom I.O."/>
            <person name="Guillou S."/>
            <person name="Cros-Aarteil S."/>
            <person name="Calhoun S."/>
            <person name="Haridas S."/>
            <person name="Kuo A."/>
            <person name="Mondo S."/>
            <person name="Pangilinan J."/>
            <person name="Riley R."/>
            <person name="Labutti K."/>
            <person name="Andreopoulos B."/>
            <person name="Lipzen A."/>
            <person name="Chen C."/>
            <person name="Yanf M."/>
            <person name="Daum C."/>
            <person name="Ng V."/>
            <person name="Clum A."/>
            <person name="Ohm R."/>
            <person name="Martin F."/>
            <person name="Silar P."/>
            <person name="Natvig D."/>
            <person name="Lalanne C."/>
            <person name="Gautier V."/>
            <person name="Ament-Velasquez S.L."/>
            <person name="Kruys A."/>
            <person name="Hutchinson M.I."/>
            <person name="Powell A.J."/>
            <person name="Barry K."/>
            <person name="Miller A.N."/>
            <person name="Grigoriev I.V."/>
            <person name="Debuchy R."/>
            <person name="Gladieux P."/>
            <person name="Thoren M.H."/>
            <person name="Johannesson H."/>
        </authorList>
    </citation>
    <scope>NUCLEOTIDE SEQUENCE</scope>
    <source>
        <strain evidence="2">CBS 141.50</strain>
    </source>
</reference>
<dbReference type="EMBL" id="MU853555">
    <property type="protein sequence ID" value="KAK4147812.1"/>
    <property type="molecule type" value="Genomic_DNA"/>
</dbReference>
<evidence type="ECO:0000313" key="3">
    <source>
        <dbReference type="Proteomes" id="UP001302676"/>
    </source>
</evidence>
<dbReference type="Proteomes" id="UP001302676">
    <property type="component" value="Unassembled WGS sequence"/>
</dbReference>
<keyword evidence="3" id="KW-1185">Reference proteome</keyword>
<feature type="compositionally biased region" description="Acidic residues" evidence="1">
    <location>
        <begin position="585"/>
        <end position="596"/>
    </location>
</feature>
<feature type="compositionally biased region" description="Basic residues" evidence="1">
    <location>
        <begin position="485"/>
        <end position="494"/>
    </location>
</feature>
<reference evidence="2" key="1">
    <citation type="journal article" date="2023" name="Mol. Phylogenet. Evol.">
        <title>Genome-scale phylogeny and comparative genomics of the fungal order Sordariales.</title>
        <authorList>
            <person name="Hensen N."/>
            <person name="Bonometti L."/>
            <person name="Westerberg I."/>
            <person name="Brannstrom I.O."/>
            <person name="Guillou S."/>
            <person name="Cros-Aarteil S."/>
            <person name="Calhoun S."/>
            <person name="Haridas S."/>
            <person name="Kuo A."/>
            <person name="Mondo S."/>
            <person name="Pangilinan J."/>
            <person name="Riley R."/>
            <person name="LaButti K."/>
            <person name="Andreopoulos B."/>
            <person name="Lipzen A."/>
            <person name="Chen C."/>
            <person name="Yan M."/>
            <person name="Daum C."/>
            <person name="Ng V."/>
            <person name="Clum A."/>
            <person name="Steindorff A."/>
            <person name="Ohm R.A."/>
            <person name="Martin F."/>
            <person name="Silar P."/>
            <person name="Natvig D.O."/>
            <person name="Lalanne C."/>
            <person name="Gautier V."/>
            <person name="Ament-Velasquez S.L."/>
            <person name="Kruys A."/>
            <person name="Hutchinson M.I."/>
            <person name="Powell A.J."/>
            <person name="Barry K."/>
            <person name="Miller A.N."/>
            <person name="Grigoriev I.V."/>
            <person name="Debuchy R."/>
            <person name="Gladieux P."/>
            <person name="Hiltunen Thoren M."/>
            <person name="Johannesson H."/>
        </authorList>
    </citation>
    <scope>NUCLEOTIDE SEQUENCE</scope>
    <source>
        <strain evidence="2">CBS 141.50</strain>
    </source>
</reference>
<accession>A0AAN6VAG2</accession>
<evidence type="ECO:0000313" key="2">
    <source>
        <dbReference type="EMBL" id="KAK4147812.1"/>
    </source>
</evidence>
<feature type="compositionally biased region" description="Polar residues" evidence="1">
    <location>
        <begin position="112"/>
        <end position="130"/>
    </location>
</feature>